<dbReference type="InterPro" id="IPR038363">
    <property type="entry name" value="LepA_C_sf"/>
</dbReference>
<dbReference type="GO" id="GO:0003924">
    <property type="term" value="F:GTPase activity"/>
    <property type="evidence" value="ECO:0007669"/>
    <property type="project" value="UniProtKB-UniRule"/>
</dbReference>
<dbReference type="Pfam" id="PF00679">
    <property type="entry name" value="EFG_C"/>
    <property type="match status" value="1"/>
</dbReference>
<dbReference type="CDD" id="cd03709">
    <property type="entry name" value="lepA_C"/>
    <property type="match status" value="1"/>
</dbReference>
<keyword evidence="4 9" id="KW-0378">Hydrolase</keyword>
<dbReference type="PROSITE" id="PS51722">
    <property type="entry name" value="G_TR_2"/>
    <property type="match status" value="1"/>
</dbReference>
<evidence type="ECO:0000256" key="1">
    <source>
        <dbReference type="ARBA" id="ARBA00005454"/>
    </source>
</evidence>
<dbReference type="SUPFAM" id="SSF50447">
    <property type="entry name" value="Translation proteins"/>
    <property type="match status" value="1"/>
</dbReference>
<feature type="signal peptide" evidence="10">
    <location>
        <begin position="1"/>
        <end position="31"/>
    </location>
</feature>
<dbReference type="OrthoDB" id="1074at2759"/>
<dbReference type="SUPFAM" id="SSF52540">
    <property type="entry name" value="P-loop containing nucleoside triphosphate hydrolases"/>
    <property type="match status" value="1"/>
</dbReference>
<dbReference type="Pfam" id="PF00009">
    <property type="entry name" value="GTP_EFTU"/>
    <property type="match status" value="1"/>
</dbReference>
<protein>
    <submittedName>
        <fullName evidence="12">GTP-binding protein lepa</fullName>
    </submittedName>
</protein>
<dbReference type="SUPFAM" id="SSF54980">
    <property type="entry name" value="EF-G C-terminal domain-like"/>
    <property type="match status" value="2"/>
</dbReference>
<feature type="binding site" evidence="9">
    <location>
        <begin position="68"/>
        <end position="75"/>
    </location>
    <ligand>
        <name>GTP</name>
        <dbReference type="ChEBI" id="CHEBI:37565"/>
    </ligand>
</feature>
<dbReference type="GO" id="GO:0005759">
    <property type="term" value="C:mitochondrial matrix"/>
    <property type="evidence" value="ECO:0007669"/>
    <property type="project" value="UniProtKB-UniRule"/>
</dbReference>
<accession>A0A5C3QWW7</accession>
<keyword evidence="10" id="KW-0732">Signal</keyword>
<evidence type="ECO:0000256" key="7">
    <source>
        <dbReference type="ARBA" id="ARBA00023134"/>
    </source>
</evidence>
<evidence type="ECO:0000259" key="11">
    <source>
        <dbReference type="PROSITE" id="PS51722"/>
    </source>
</evidence>
<feature type="binding site" evidence="9">
    <location>
        <begin position="189"/>
        <end position="192"/>
    </location>
    <ligand>
        <name>GTP</name>
        <dbReference type="ChEBI" id="CHEBI:37565"/>
    </ligand>
</feature>
<dbReference type="PANTHER" id="PTHR43512:SF7">
    <property type="entry name" value="TRANSLATION FACTOR GUF1, MITOCHONDRIAL"/>
    <property type="match status" value="1"/>
</dbReference>
<evidence type="ECO:0000256" key="9">
    <source>
        <dbReference type="HAMAP-Rule" id="MF_03137"/>
    </source>
</evidence>
<keyword evidence="6 9" id="KW-0496">Mitochondrion</keyword>
<evidence type="ECO:0000256" key="3">
    <source>
        <dbReference type="ARBA" id="ARBA00022792"/>
    </source>
</evidence>
<dbReference type="Gene3D" id="2.40.30.10">
    <property type="entry name" value="Translation factors"/>
    <property type="match status" value="1"/>
</dbReference>
<comment type="catalytic activity">
    <reaction evidence="9">
        <text>GTP + H2O = GDP + phosphate + H(+)</text>
        <dbReference type="Rhea" id="RHEA:19669"/>
        <dbReference type="ChEBI" id="CHEBI:15377"/>
        <dbReference type="ChEBI" id="CHEBI:15378"/>
        <dbReference type="ChEBI" id="CHEBI:37565"/>
        <dbReference type="ChEBI" id="CHEBI:43474"/>
        <dbReference type="ChEBI" id="CHEBI:58189"/>
        <dbReference type="EC" id="3.6.5.n1"/>
    </reaction>
</comment>
<dbReference type="HAMAP" id="MF_00071">
    <property type="entry name" value="LepA"/>
    <property type="match status" value="1"/>
</dbReference>
<gene>
    <name evidence="12" type="ORF">BDV98DRAFT_564944</name>
</gene>
<keyword evidence="7 9" id="KW-0342">GTP-binding</keyword>
<dbReference type="NCBIfam" id="TIGR00231">
    <property type="entry name" value="small_GTP"/>
    <property type="match status" value="1"/>
</dbReference>
<comment type="similarity">
    <text evidence="9">Belongs to the GTP-binding elongation factor family. LepA subfamily.</text>
</comment>
<dbReference type="FunFam" id="3.30.70.870:FF:000004">
    <property type="entry name" value="Translation factor GUF1, mitochondrial"/>
    <property type="match status" value="1"/>
</dbReference>
<dbReference type="InterPro" id="IPR027417">
    <property type="entry name" value="P-loop_NTPase"/>
</dbReference>
<evidence type="ECO:0000256" key="10">
    <source>
        <dbReference type="SAM" id="SignalP"/>
    </source>
</evidence>
<dbReference type="InterPro" id="IPR006297">
    <property type="entry name" value="EF-4"/>
</dbReference>
<keyword evidence="5 9" id="KW-0648">Protein biosynthesis</keyword>
<dbReference type="InterPro" id="IPR035647">
    <property type="entry name" value="EFG_III/V"/>
</dbReference>
<dbReference type="Gene3D" id="3.30.70.870">
    <property type="entry name" value="Elongation Factor G (Translational Gtpase), domain 3"/>
    <property type="match status" value="1"/>
</dbReference>
<evidence type="ECO:0000313" key="13">
    <source>
        <dbReference type="Proteomes" id="UP000305067"/>
    </source>
</evidence>
<dbReference type="Gene3D" id="3.40.50.300">
    <property type="entry name" value="P-loop containing nucleotide triphosphate hydrolases"/>
    <property type="match status" value="1"/>
</dbReference>
<feature type="domain" description="Tr-type G" evidence="11">
    <location>
        <begin position="59"/>
        <end position="243"/>
    </location>
</feature>
<comment type="subcellular location">
    <subcellularLocation>
        <location evidence="9">Mitochondrion inner membrane</location>
        <topology evidence="9">Peripheral membrane protein</topology>
        <orientation evidence="9">Matrix side</orientation>
    </subcellularLocation>
</comment>
<dbReference type="CDD" id="cd01890">
    <property type="entry name" value="LepA"/>
    <property type="match status" value="1"/>
</dbReference>
<sequence length="666" mass="74059">MLGRRWTRPHNHLPLVTLFQCSLFNPGTTHAQRNSFHTTCRSCAPKKPEAISLENFSTDVIRNFSIIAHIDHGKSTLADRLLELTGTIDKKQSGKNEQVLDKLKVERERGITVKAQTASMFEEINGKKHLLNLIDTPGHVDFAWEVSRSLAACQGAILLVDASQGIQAQSISVFHVAKDRGVKIIPVLNKIDLPAAQPERIKAQLESTFGIDPSEALYISAKTGEGVADVLKAIVDRVPPPPEPQDISTNAPLKALLFDSFYDRYRGVISLVSIQHGVLQKGDKIMSCHTRKKYEVMEVGIMYPEETPTTALYPGQVGYVACNMKESSEAHIGDTLHRVGEKVEPLAGFKPTKAMVFAGIFPVDASDFLKLEQSIARLTLTDRSVTVQRESSSALGQGCRLGFLGTLHMDVFRQRLEDEYDANIIVTAPTVPYKVVYKDKEIIISNPTDFPDMADSIGKVKEVQEPIVKASIIFPEEHFGEMMDLCYSHRAEDLNHTFLDAGTGAQTRIMLTCIIPLSEIVTDFFDQLKSRSSGFASFDYEDAGYKQSDLAKMVFLLNSKPVDALALVVHRSQQDLIGRAWVKKLHGVLRRQLFEISIQAAVGKKIISRETLSAVRADVTAGLYGGHYERKMKHLQNQKESKKKMKMVGNVELPQEAFFSILGNKK</sequence>
<dbReference type="PANTHER" id="PTHR43512">
    <property type="entry name" value="TRANSLATION FACTOR GUF1-RELATED"/>
    <property type="match status" value="1"/>
</dbReference>
<dbReference type="InterPro" id="IPR031157">
    <property type="entry name" value="G_TR_CS"/>
</dbReference>
<evidence type="ECO:0000256" key="4">
    <source>
        <dbReference type="ARBA" id="ARBA00022801"/>
    </source>
</evidence>
<dbReference type="FunFam" id="2.40.30.10:FF:000015">
    <property type="entry name" value="Translation factor GUF1, mitochondrial"/>
    <property type="match status" value="1"/>
</dbReference>
<dbReference type="STRING" id="1884261.A0A5C3QWW7"/>
<keyword evidence="8 9" id="KW-0472">Membrane</keyword>
<evidence type="ECO:0000256" key="2">
    <source>
        <dbReference type="ARBA" id="ARBA00022741"/>
    </source>
</evidence>
<comment type="similarity">
    <text evidence="1">Belongs to the TRAFAC class translation factor GTPase superfamily. Classic translation factor GTPase family. LepA subfamily.</text>
</comment>
<comment type="function">
    <text evidence="9">Promotes mitochondrial protein synthesis. May act as a fidelity factor of the translation reaction, by catalyzing a one-codon backward translocation of tRNAs on improperly translocated ribosomes. Binds to mitochondrial ribosomes in a GTP-dependent manner.</text>
</comment>
<dbReference type="InterPro" id="IPR000640">
    <property type="entry name" value="EFG_V-like"/>
</dbReference>
<dbReference type="PROSITE" id="PS00301">
    <property type="entry name" value="G_TR_1"/>
    <property type="match status" value="1"/>
</dbReference>
<dbReference type="FunFam" id="3.40.50.300:FF:000078">
    <property type="entry name" value="Elongation factor 4"/>
    <property type="match status" value="1"/>
</dbReference>
<dbReference type="EMBL" id="ML178821">
    <property type="protein sequence ID" value="TFL02854.1"/>
    <property type="molecule type" value="Genomic_DNA"/>
</dbReference>
<dbReference type="InterPro" id="IPR035654">
    <property type="entry name" value="LepA_IV"/>
</dbReference>
<dbReference type="InterPro" id="IPR004161">
    <property type="entry name" value="EFTu-like_2"/>
</dbReference>
<keyword evidence="3 9" id="KW-0999">Mitochondrion inner membrane</keyword>
<dbReference type="InterPro" id="IPR005225">
    <property type="entry name" value="Small_GTP-bd"/>
</dbReference>
<dbReference type="AlphaFoldDB" id="A0A5C3QWW7"/>
<dbReference type="NCBIfam" id="TIGR01393">
    <property type="entry name" value="lepA"/>
    <property type="match status" value="1"/>
</dbReference>
<dbReference type="CDD" id="cd16260">
    <property type="entry name" value="EF4_III"/>
    <property type="match status" value="1"/>
</dbReference>
<proteinExistence type="inferred from homology"/>
<dbReference type="InterPro" id="IPR000795">
    <property type="entry name" value="T_Tr_GTP-bd_dom"/>
</dbReference>
<keyword evidence="13" id="KW-1185">Reference proteome</keyword>
<feature type="binding site" evidence="9">
    <location>
        <begin position="135"/>
        <end position="139"/>
    </location>
    <ligand>
        <name>GTP</name>
        <dbReference type="ChEBI" id="CHEBI:37565"/>
    </ligand>
</feature>
<dbReference type="Gene3D" id="3.30.70.2570">
    <property type="entry name" value="Elongation factor 4, C-terminal domain"/>
    <property type="match status" value="1"/>
</dbReference>
<feature type="chain" id="PRO_5022943821" evidence="10">
    <location>
        <begin position="32"/>
        <end position="666"/>
    </location>
</feature>
<dbReference type="Gene3D" id="3.30.70.240">
    <property type="match status" value="1"/>
</dbReference>
<dbReference type="InterPro" id="IPR013842">
    <property type="entry name" value="LepA_CTD"/>
</dbReference>
<dbReference type="Pfam" id="PF03144">
    <property type="entry name" value="GTP_EFTU_D2"/>
    <property type="match status" value="1"/>
</dbReference>
<evidence type="ECO:0000256" key="8">
    <source>
        <dbReference type="ARBA" id="ARBA00023136"/>
    </source>
</evidence>
<dbReference type="GO" id="GO:0097177">
    <property type="term" value="F:mitochondrial ribosome binding"/>
    <property type="evidence" value="ECO:0007669"/>
    <property type="project" value="TreeGrafter"/>
</dbReference>
<dbReference type="PRINTS" id="PR00315">
    <property type="entry name" value="ELONGATNFCT"/>
</dbReference>
<evidence type="ECO:0000256" key="6">
    <source>
        <dbReference type="ARBA" id="ARBA00023128"/>
    </source>
</evidence>
<dbReference type="GO" id="GO:0045727">
    <property type="term" value="P:positive regulation of translation"/>
    <property type="evidence" value="ECO:0007669"/>
    <property type="project" value="UniProtKB-UniRule"/>
</dbReference>
<dbReference type="GO" id="GO:0005743">
    <property type="term" value="C:mitochondrial inner membrane"/>
    <property type="evidence" value="ECO:0007669"/>
    <property type="project" value="UniProtKB-SubCell"/>
</dbReference>
<evidence type="ECO:0000313" key="12">
    <source>
        <dbReference type="EMBL" id="TFL02854.1"/>
    </source>
</evidence>
<name>A0A5C3QWW7_9AGAR</name>
<dbReference type="GO" id="GO:0005525">
    <property type="term" value="F:GTP binding"/>
    <property type="evidence" value="ECO:0007669"/>
    <property type="project" value="UniProtKB-UniRule"/>
</dbReference>
<dbReference type="Proteomes" id="UP000305067">
    <property type="component" value="Unassembled WGS sequence"/>
</dbReference>
<dbReference type="FunFam" id="3.30.70.2570:FF:000001">
    <property type="entry name" value="Translation factor GUF1, mitochondrial"/>
    <property type="match status" value="1"/>
</dbReference>
<keyword evidence="2 9" id="KW-0547">Nucleotide-binding</keyword>
<dbReference type="InterPro" id="IPR009000">
    <property type="entry name" value="Transl_B-barrel_sf"/>
</dbReference>
<evidence type="ECO:0000256" key="5">
    <source>
        <dbReference type="ARBA" id="ARBA00022917"/>
    </source>
</evidence>
<dbReference type="Pfam" id="PF06421">
    <property type="entry name" value="LepA_C"/>
    <property type="match status" value="1"/>
</dbReference>
<reference evidence="12 13" key="1">
    <citation type="journal article" date="2019" name="Nat. Ecol. Evol.">
        <title>Megaphylogeny resolves global patterns of mushroom evolution.</title>
        <authorList>
            <person name="Varga T."/>
            <person name="Krizsan K."/>
            <person name="Foldi C."/>
            <person name="Dima B."/>
            <person name="Sanchez-Garcia M."/>
            <person name="Sanchez-Ramirez S."/>
            <person name="Szollosi G.J."/>
            <person name="Szarkandi J.G."/>
            <person name="Papp V."/>
            <person name="Albert L."/>
            <person name="Andreopoulos W."/>
            <person name="Angelini C."/>
            <person name="Antonin V."/>
            <person name="Barry K.W."/>
            <person name="Bougher N.L."/>
            <person name="Buchanan P."/>
            <person name="Buyck B."/>
            <person name="Bense V."/>
            <person name="Catcheside P."/>
            <person name="Chovatia M."/>
            <person name="Cooper J."/>
            <person name="Damon W."/>
            <person name="Desjardin D."/>
            <person name="Finy P."/>
            <person name="Geml J."/>
            <person name="Haridas S."/>
            <person name="Hughes K."/>
            <person name="Justo A."/>
            <person name="Karasinski D."/>
            <person name="Kautmanova I."/>
            <person name="Kiss B."/>
            <person name="Kocsube S."/>
            <person name="Kotiranta H."/>
            <person name="LaButti K.M."/>
            <person name="Lechner B.E."/>
            <person name="Liimatainen K."/>
            <person name="Lipzen A."/>
            <person name="Lukacs Z."/>
            <person name="Mihaltcheva S."/>
            <person name="Morgado L.N."/>
            <person name="Niskanen T."/>
            <person name="Noordeloos M.E."/>
            <person name="Ohm R.A."/>
            <person name="Ortiz-Santana B."/>
            <person name="Ovrebo C."/>
            <person name="Racz N."/>
            <person name="Riley R."/>
            <person name="Savchenko A."/>
            <person name="Shiryaev A."/>
            <person name="Soop K."/>
            <person name="Spirin V."/>
            <person name="Szebenyi C."/>
            <person name="Tomsovsky M."/>
            <person name="Tulloss R.E."/>
            <person name="Uehling J."/>
            <person name="Grigoriev I.V."/>
            <person name="Vagvolgyi C."/>
            <person name="Papp T."/>
            <person name="Martin F.M."/>
            <person name="Miettinen O."/>
            <person name="Hibbett D.S."/>
            <person name="Nagy L.G."/>
        </authorList>
    </citation>
    <scope>NUCLEOTIDE SEQUENCE [LARGE SCALE GENOMIC DNA]</scope>
    <source>
        <strain evidence="12 13">CBS 309.79</strain>
    </source>
</reference>
<dbReference type="GO" id="GO:0006412">
    <property type="term" value="P:translation"/>
    <property type="evidence" value="ECO:0007669"/>
    <property type="project" value="UniProtKB-KW"/>
</dbReference>
<dbReference type="CDD" id="cd03699">
    <property type="entry name" value="EF4_II"/>
    <property type="match status" value="1"/>
</dbReference>
<dbReference type="FunFam" id="3.30.70.240:FF:000007">
    <property type="entry name" value="Translation factor GUF1, mitochondrial"/>
    <property type="match status" value="1"/>
</dbReference>
<organism evidence="12 13">
    <name type="scientific">Pterulicium gracile</name>
    <dbReference type="NCBI Taxonomy" id="1884261"/>
    <lineage>
        <taxon>Eukaryota</taxon>
        <taxon>Fungi</taxon>
        <taxon>Dikarya</taxon>
        <taxon>Basidiomycota</taxon>
        <taxon>Agaricomycotina</taxon>
        <taxon>Agaricomycetes</taxon>
        <taxon>Agaricomycetidae</taxon>
        <taxon>Agaricales</taxon>
        <taxon>Pleurotineae</taxon>
        <taxon>Pterulaceae</taxon>
        <taxon>Pterulicium</taxon>
    </lineage>
</organism>